<evidence type="ECO:0000256" key="4">
    <source>
        <dbReference type="ARBA" id="ARBA00022989"/>
    </source>
</evidence>
<keyword evidence="4 6" id="KW-1133">Transmembrane helix</keyword>
<comment type="caution">
    <text evidence="7">The sequence shown here is derived from an EMBL/GenBank/DDBJ whole genome shotgun (WGS) entry which is preliminary data.</text>
</comment>
<feature type="transmembrane region" description="Helical" evidence="6">
    <location>
        <begin position="152"/>
        <end position="174"/>
    </location>
</feature>
<gene>
    <name evidence="7" type="ORF">JYT35_00250</name>
</gene>
<comment type="subcellular location">
    <subcellularLocation>
        <location evidence="1">Cell membrane</location>
        <topology evidence="1">Multi-pass membrane protein</topology>
    </subcellularLocation>
</comment>
<feature type="transmembrane region" description="Helical" evidence="6">
    <location>
        <begin position="227"/>
        <end position="249"/>
    </location>
</feature>
<feature type="transmembrane region" description="Helical" evidence="6">
    <location>
        <begin position="95"/>
        <end position="114"/>
    </location>
</feature>
<evidence type="ECO:0000256" key="2">
    <source>
        <dbReference type="ARBA" id="ARBA00022475"/>
    </source>
</evidence>
<organism evidence="7 8">
    <name type="scientific">Acidimicrobium ferrooxidans</name>
    <dbReference type="NCBI Taxonomy" id="53635"/>
    <lineage>
        <taxon>Bacteria</taxon>
        <taxon>Bacillati</taxon>
        <taxon>Actinomycetota</taxon>
        <taxon>Acidimicrobiia</taxon>
        <taxon>Acidimicrobiales</taxon>
        <taxon>Acidimicrobiaceae</taxon>
        <taxon>Acidimicrobium</taxon>
    </lineage>
</organism>
<name>A0ABS3ANW9_9ACTN</name>
<evidence type="ECO:0000256" key="5">
    <source>
        <dbReference type="ARBA" id="ARBA00023136"/>
    </source>
</evidence>
<keyword evidence="3 6" id="KW-0812">Transmembrane</keyword>
<dbReference type="InterPro" id="IPR050833">
    <property type="entry name" value="Poly_Biosynth_Transport"/>
</dbReference>
<feature type="transmembrane region" description="Helical" evidence="6">
    <location>
        <begin position="180"/>
        <end position="202"/>
    </location>
</feature>
<dbReference type="EMBL" id="JAFIUH010000002">
    <property type="protein sequence ID" value="MBN4059530.1"/>
    <property type="molecule type" value="Genomic_DNA"/>
</dbReference>
<keyword evidence="8" id="KW-1185">Reference proteome</keyword>
<evidence type="ECO:0008006" key="9">
    <source>
        <dbReference type="Google" id="ProtNLM"/>
    </source>
</evidence>
<keyword evidence="2" id="KW-1003">Cell membrane</keyword>
<evidence type="ECO:0000313" key="8">
    <source>
        <dbReference type="Proteomes" id="UP000724964"/>
    </source>
</evidence>
<sequence length="439" mass="45330">MTRASASPVSVASGLSGITTRGVGAVLQLGITVLIGRSLGASAVAIYIGISVWFRIAEVLLGLGVGPQLLRDASRLPQGDSALSLFHSGERAVRYMLAGSALVGMVGAAVAVVLGRSDAAAVILIAGVGGTAAARVKLLADVLKARRWSRAGLAFEFSVAPLVTMILVAVLVFAGGEATIVAWVVSYGFGVVVSMVGASLVLRTTQRTLAPVGAEPYSGRTAESRRFMNSALVGFGLWSMPVLVVPLLVSGADAGRFSLSFRLLSVADLILVGLAAVFAPVFSAAWADNRMTDLRRQFRNSRLLSVATFLPFVLGVVVFGRFVLGIFGEEFVSAYPILLIASVGHVVNALTGLVSELLLMTRAEDKELRIGLVAMGFMVITLVPAAGLFGAAGAAAVYSTSIVIKNGLAYFAVRTRLQVVAAQSFVSSAGDAAVSGPAM</sequence>
<keyword evidence="5 6" id="KW-0472">Membrane</keyword>
<accession>A0ABS3ANW9</accession>
<evidence type="ECO:0000256" key="3">
    <source>
        <dbReference type="ARBA" id="ARBA00022692"/>
    </source>
</evidence>
<feature type="transmembrane region" description="Helical" evidence="6">
    <location>
        <begin position="303"/>
        <end position="328"/>
    </location>
</feature>
<dbReference type="PANTHER" id="PTHR30250">
    <property type="entry name" value="PST FAMILY PREDICTED COLANIC ACID TRANSPORTER"/>
    <property type="match status" value="1"/>
</dbReference>
<feature type="transmembrane region" description="Helical" evidence="6">
    <location>
        <begin position="371"/>
        <end position="398"/>
    </location>
</feature>
<protein>
    <recommendedName>
        <fullName evidence="9">Polysaccharide biosynthesis protein</fullName>
    </recommendedName>
</protein>
<proteinExistence type="predicted"/>
<evidence type="ECO:0000256" key="6">
    <source>
        <dbReference type="SAM" id="Phobius"/>
    </source>
</evidence>
<dbReference type="PANTHER" id="PTHR30250:SF11">
    <property type="entry name" value="O-ANTIGEN TRANSPORTER-RELATED"/>
    <property type="match status" value="1"/>
</dbReference>
<dbReference type="Proteomes" id="UP000724964">
    <property type="component" value="Unassembled WGS sequence"/>
</dbReference>
<feature type="transmembrane region" description="Helical" evidence="6">
    <location>
        <begin position="120"/>
        <end position="140"/>
    </location>
</feature>
<evidence type="ECO:0000256" key="1">
    <source>
        <dbReference type="ARBA" id="ARBA00004651"/>
    </source>
</evidence>
<feature type="transmembrane region" description="Helical" evidence="6">
    <location>
        <begin position="261"/>
        <end position="282"/>
    </location>
</feature>
<reference evidence="7" key="1">
    <citation type="submission" date="2021-02" db="EMBL/GenBank/DDBJ databases">
        <title>Activity-based single-cell genomes from oceanic crustal fluid captures similar information to metagenomic and metatranscriptomic surveys with orders of magnitude less sampling.</title>
        <authorList>
            <person name="D'Angelo T.S."/>
            <person name="Orcutt B.N."/>
        </authorList>
    </citation>
    <scope>NUCLEOTIDE SEQUENCE [LARGE SCALE GENOMIC DNA]</scope>
    <source>
        <strain evidence="7">AH-315-J10</strain>
    </source>
</reference>
<evidence type="ECO:0000313" key="7">
    <source>
        <dbReference type="EMBL" id="MBN4059530.1"/>
    </source>
</evidence>
<feature type="transmembrane region" description="Helical" evidence="6">
    <location>
        <begin position="334"/>
        <end position="359"/>
    </location>
</feature>